<dbReference type="OrthoDB" id="1921606at2759"/>
<comment type="caution">
    <text evidence="1">The sequence shown here is derived from an EMBL/GenBank/DDBJ whole genome shotgun (WGS) entry which is preliminary data.</text>
</comment>
<protein>
    <submittedName>
        <fullName evidence="1">Uncharacterized protein</fullName>
    </submittedName>
</protein>
<dbReference type="AlphaFoldDB" id="A0A6A4PT43"/>
<dbReference type="PANTHER" id="PTHR36369">
    <property type="entry name" value="TRANSMEMBRANE PROTEIN"/>
    <property type="match status" value="1"/>
</dbReference>
<sequence length="177" mass="20501">MNVLDSPLEALAFNYFFSFSFSSNNLWTCLALITVSFTFWKILSSLVHPKPVPELNPVLTTTEPVTKQPLLKPVLQTEDIDGVKKGKFRVYYYDYECEKRSEGLLTMTVTEDWNEGVTEWWGKWDKVLRLRNGVNDKGCQDLTELNGNVVRLWDGGLRFHYRDGEHRSDVSFSIPKQ</sequence>
<reference evidence="2" key="1">
    <citation type="journal article" date="2020" name="Nat. Commun.">
        <title>Genome sequence of the cluster root forming white lupin.</title>
        <authorList>
            <person name="Hufnagel B."/>
            <person name="Marques A."/>
            <person name="Soriano A."/>
            <person name="Marques L."/>
            <person name="Divol F."/>
            <person name="Doumas P."/>
            <person name="Sallet E."/>
            <person name="Mancinotti D."/>
            <person name="Carrere S."/>
            <person name="Marande W."/>
            <person name="Arribat S."/>
            <person name="Keller J."/>
            <person name="Huneau C."/>
            <person name="Blein T."/>
            <person name="Aime D."/>
            <person name="Laguerre M."/>
            <person name="Taylor J."/>
            <person name="Schubert V."/>
            <person name="Nelson M."/>
            <person name="Geu-Flores F."/>
            <person name="Crespi M."/>
            <person name="Gallardo-Guerrero K."/>
            <person name="Delaux P.-M."/>
            <person name="Salse J."/>
            <person name="Berges H."/>
            <person name="Guyot R."/>
            <person name="Gouzy J."/>
            <person name="Peret B."/>
        </authorList>
    </citation>
    <scope>NUCLEOTIDE SEQUENCE [LARGE SCALE GENOMIC DNA]</scope>
    <source>
        <strain evidence="2">cv. Amiga</strain>
    </source>
</reference>
<dbReference type="Proteomes" id="UP000447434">
    <property type="component" value="Chromosome 11"/>
</dbReference>
<dbReference type="PANTHER" id="PTHR36369:SF1">
    <property type="entry name" value="TRANSMEMBRANE PROTEIN"/>
    <property type="match status" value="1"/>
</dbReference>
<evidence type="ECO:0000313" key="1">
    <source>
        <dbReference type="EMBL" id="KAE9604650.1"/>
    </source>
</evidence>
<proteinExistence type="predicted"/>
<organism evidence="1 2">
    <name type="scientific">Lupinus albus</name>
    <name type="common">White lupine</name>
    <name type="synonym">Lupinus termis</name>
    <dbReference type="NCBI Taxonomy" id="3870"/>
    <lineage>
        <taxon>Eukaryota</taxon>
        <taxon>Viridiplantae</taxon>
        <taxon>Streptophyta</taxon>
        <taxon>Embryophyta</taxon>
        <taxon>Tracheophyta</taxon>
        <taxon>Spermatophyta</taxon>
        <taxon>Magnoliopsida</taxon>
        <taxon>eudicotyledons</taxon>
        <taxon>Gunneridae</taxon>
        <taxon>Pentapetalae</taxon>
        <taxon>rosids</taxon>
        <taxon>fabids</taxon>
        <taxon>Fabales</taxon>
        <taxon>Fabaceae</taxon>
        <taxon>Papilionoideae</taxon>
        <taxon>50 kb inversion clade</taxon>
        <taxon>genistoids sensu lato</taxon>
        <taxon>core genistoids</taxon>
        <taxon>Genisteae</taxon>
        <taxon>Lupinus</taxon>
    </lineage>
</organism>
<dbReference type="EMBL" id="WOCE01000011">
    <property type="protein sequence ID" value="KAE9604650.1"/>
    <property type="molecule type" value="Genomic_DNA"/>
</dbReference>
<evidence type="ECO:0000313" key="2">
    <source>
        <dbReference type="Proteomes" id="UP000447434"/>
    </source>
</evidence>
<gene>
    <name evidence="1" type="ORF">Lalb_Chr11g0074041</name>
</gene>
<accession>A0A6A4PT43</accession>
<keyword evidence="2" id="KW-1185">Reference proteome</keyword>
<name>A0A6A4PT43_LUPAL</name>